<evidence type="ECO:0000259" key="2">
    <source>
        <dbReference type="Pfam" id="PF13239"/>
    </source>
</evidence>
<protein>
    <submittedName>
        <fullName evidence="3">2TM domain-containing protein</fullName>
    </submittedName>
</protein>
<dbReference type="KEGG" id="msf:IT882_04635"/>
<feature type="domain" description="2TM" evidence="2">
    <location>
        <begin position="15"/>
        <end position="90"/>
    </location>
</feature>
<evidence type="ECO:0000313" key="3">
    <source>
        <dbReference type="EMBL" id="QPE05351.1"/>
    </source>
</evidence>
<keyword evidence="1" id="KW-1133">Transmembrane helix</keyword>
<dbReference type="InterPro" id="IPR025698">
    <property type="entry name" value="2TM_dom"/>
</dbReference>
<feature type="transmembrane region" description="Helical" evidence="1">
    <location>
        <begin position="26"/>
        <end position="48"/>
    </location>
</feature>
<sequence>MTDPQGMGGSDELRQRAVASLRAKQGFWYTLATWVVLSIFFVVIWALTGMGYFWPAWPIAGIAIGVAFSGFNAYGPSRGALNESKIQDEMRRLQ</sequence>
<dbReference type="RefSeq" id="WP_195693368.1">
    <property type="nucleotide sequence ID" value="NZ_CP064760.1"/>
</dbReference>
<keyword evidence="1" id="KW-0472">Membrane</keyword>
<dbReference type="Proteomes" id="UP000594480">
    <property type="component" value="Chromosome"/>
</dbReference>
<proteinExistence type="predicted"/>
<evidence type="ECO:0000256" key="1">
    <source>
        <dbReference type="SAM" id="Phobius"/>
    </source>
</evidence>
<dbReference type="Pfam" id="PF13239">
    <property type="entry name" value="2TM"/>
    <property type="match status" value="1"/>
</dbReference>
<name>A0A7S8RHE7_9MICO</name>
<accession>A0A7S8RHE7</accession>
<keyword evidence="1" id="KW-0812">Transmembrane</keyword>
<organism evidence="3 4">
    <name type="scientific">Microbacterium schleiferi</name>
    <dbReference type="NCBI Taxonomy" id="69362"/>
    <lineage>
        <taxon>Bacteria</taxon>
        <taxon>Bacillati</taxon>
        <taxon>Actinomycetota</taxon>
        <taxon>Actinomycetes</taxon>
        <taxon>Micrococcales</taxon>
        <taxon>Microbacteriaceae</taxon>
        <taxon>Microbacterium</taxon>
    </lineage>
</organism>
<keyword evidence="4" id="KW-1185">Reference proteome</keyword>
<gene>
    <name evidence="3" type="ORF">IT882_04635</name>
</gene>
<evidence type="ECO:0000313" key="4">
    <source>
        <dbReference type="Proteomes" id="UP000594480"/>
    </source>
</evidence>
<feature type="transmembrane region" description="Helical" evidence="1">
    <location>
        <begin position="54"/>
        <end position="75"/>
    </location>
</feature>
<reference evidence="3 4" key="1">
    <citation type="submission" date="2020-11" db="EMBL/GenBank/DDBJ databases">
        <title>Amino acid is mineralized and recycled by bacteria in oceanic microbiome.</title>
        <authorList>
            <person name="Zheng L.Y."/>
        </authorList>
    </citation>
    <scope>NUCLEOTIDE SEQUENCE [LARGE SCALE GENOMIC DNA]</scope>
    <source>
        <strain evidence="3 4">A32-1</strain>
    </source>
</reference>
<dbReference type="AlphaFoldDB" id="A0A7S8RHE7"/>
<dbReference type="EMBL" id="CP064760">
    <property type="protein sequence ID" value="QPE05351.1"/>
    <property type="molecule type" value="Genomic_DNA"/>
</dbReference>